<dbReference type="InterPro" id="IPR050302">
    <property type="entry name" value="Rab_GAP_TBC_domain"/>
</dbReference>
<evidence type="ECO:0000313" key="3">
    <source>
        <dbReference type="EMBL" id="EIE22711.1"/>
    </source>
</evidence>
<dbReference type="GO" id="GO:0005096">
    <property type="term" value="F:GTPase activator activity"/>
    <property type="evidence" value="ECO:0007669"/>
    <property type="project" value="TreeGrafter"/>
</dbReference>
<dbReference type="PANTHER" id="PTHR47219:SF20">
    <property type="entry name" value="TBC1 DOMAIN FAMILY MEMBER 2B"/>
    <property type="match status" value="1"/>
</dbReference>
<dbReference type="Proteomes" id="UP000007264">
    <property type="component" value="Unassembled WGS sequence"/>
</dbReference>
<organism evidence="3 4">
    <name type="scientific">Coccomyxa subellipsoidea (strain C-169)</name>
    <name type="common">Green microalga</name>
    <dbReference type="NCBI Taxonomy" id="574566"/>
    <lineage>
        <taxon>Eukaryota</taxon>
        <taxon>Viridiplantae</taxon>
        <taxon>Chlorophyta</taxon>
        <taxon>core chlorophytes</taxon>
        <taxon>Trebouxiophyceae</taxon>
        <taxon>Trebouxiophyceae incertae sedis</taxon>
        <taxon>Coccomyxaceae</taxon>
        <taxon>Coccomyxa</taxon>
        <taxon>Coccomyxa subellipsoidea</taxon>
    </lineage>
</organism>
<dbReference type="OrthoDB" id="294251at2759"/>
<dbReference type="PROSITE" id="PS50086">
    <property type="entry name" value="TBC_RABGAP"/>
    <property type="match status" value="1"/>
</dbReference>
<protein>
    <submittedName>
        <fullName evidence="3">TBC-domain-containing protein</fullName>
    </submittedName>
</protein>
<dbReference type="STRING" id="574566.I0YWE2"/>
<keyword evidence="4" id="KW-1185">Reference proteome</keyword>
<feature type="compositionally biased region" description="Low complexity" evidence="1">
    <location>
        <begin position="377"/>
        <end position="391"/>
    </location>
</feature>
<name>I0YWE2_COCSC</name>
<feature type="region of interest" description="Disordered" evidence="1">
    <location>
        <begin position="369"/>
        <end position="402"/>
    </location>
</feature>
<dbReference type="SUPFAM" id="SSF47923">
    <property type="entry name" value="Ypt/Rab-GAP domain of gyp1p"/>
    <property type="match status" value="2"/>
</dbReference>
<dbReference type="EMBL" id="AGSI01000009">
    <property type="protein sequence ID" value="EIE22711.1"/>
    <property type="molecule type" value="Genomic_DNA"/>
</dbReference>
<dbReference type="AlphaFoldDB" id="I0YWE2"/>
<evidence type="ECO:0000256" key="1">
    <source>
        <dbReference type="SAM" id="MobiDB-lite"/>
    </source>
</evidence>
<dbReference type="SMART" id="SM00164">
    <property type="entry name" value="TBC"/>
    <property type="match status" value="1"/>
</dbReference>
<dbReference type="Gene3D" id="1.10.472.80">
    <property type="entry name" value="Ypt/Rab-GAP domain of gyp1p, domain 3"/>
    <property type="match status" value="1"/>
</dbReference>
<accession>I0YWE2</accession>
<gene>
    <name evidence="3" type="ORF">COCSUDRAFT_66355</name>
</gene>
<dbReference type="InterPro" id="IPR000195">
    <property type="entry name" value="Rab-GAP-TBC_dom"/>
</dbReference>
<dbReference type="Gene3D" id="1.10.8.270">
    <property type="entry name" value="putative rabgap domain of human tbc1 domain family member 14 like domains"/>
    <property type="match status" value="1"/>
</dbReference>
<dbReference type="GO" id="GO:0031267">
    <property type="term" value="F:small GTPase binding"/>
    <property type="evidence" value="ECO:0007669"/>
    <property type="project" value="TreeGrafter"/>
</dbReference>
<dbReference type="eggNOG" id="KOG2058">
    <property type="taxonomic scope" value="Eukaryota"/>
</dbReference>
<dbReference type="GeneID" id="17040698"/>
<feature type="domain" description="Rab-GAP TBC" evidence="2">
    <location>
        <begin position="68"/>
        <end position="265"/>
    </location>
</feature>
<dbReference type="Pfam" id="PF00566">
    <property type="entry name" value="RabGAP-TBC"/>
    <property type="match status" value="1"/>
</dbReference>
<comment type="caution">
    <text evidence="3">The sequence shown here is derived from an EMBL/GenBank/DDBJ whole genome shotgun (WGS) entry which is preliminary data.</text>
</comment>
<dbReference type="PANTHER" id="PTHR47219">
    <property type="entry name" value="RAB GTPASE-ACTIVATING PROTEIN 1-LIKE"/>
    <property type="match status" value="1"/>
</dbReference>
<sequence>MVAMAVLADRYGFVLAGLSAEETRTRGASAARETTMANRWAKADTSSYDPAQPLSSPSKALKALVRAGIPVELRPDLWLRFSGGAARKAVAPPRHYAALLRRATAAAHSGAVDAAELGAELTRAFGTHPVVSSAKGMRAVLRLLEAFQLQCPTAGGLGRGMACVAAFTLIVVGPEREEDAFWTLVGLVEDRLPHSCVLQNIKGPGVEQRVLDALLTKRCPKAMAQLARTETPLEEVTAPWFHSLFCTSLPAETAARIWDVLLLEGPKILFRVGLALFKMNEPALLSTKLSGQVGRCLKWRIARCYDADALLKAGSLPHLESSFLSCIAAVAFSGIGSLPMAVIKRARADYEGIVQEQLDEHRRRLQAVLSSPRRPADGGSPASSDAGSSPSHLSTIHEEAEESLEPFSATSFLRVLRPLQAIIG</sequence>
<reference evidence="3 4" key="1">
    <citation type="journal article" date="2012" name="Genome Biol.">
        <title>The genome of the polar eukaryotic microalga coccomyxa subellipsoidea reveals traits of cold adaptation.</title>
        <authorList>
            <person name="Blanc G."/>
            <person name="Agarkova I."/>
            <person name="Grimwood J."/>
            <person name="Kuo A."/>
            <person name="Brueggeman A."/>
            <person name="Dunigan D."/>
            <person name="Gurnon J."/>
            <person name="Ladunga I."/>
            <person name="Lindquist E."/>
            <person name="Lucas S."/>
            <person name="Pangilinan J."/>
            <person name="Proschold T."/>
            <person name="Salamov A."/>
            <person name="Schmutz J."/>
            <person name="Weeks D."/>
            <person name="Yamada T."/>
            <person name="Claverie J.M."/>
            <person name="Grigoriev I."/>
            <person name="Van Etten J."/>
            <person name="Lomsadze A."/>
            <person name="Borodovsky M."/>
        </authorList>
    </citation>
    <scope>NUCLEOTIDE SEQUENCE [LARGE SCALE GENOMIC DNA]</scope>
    <source>
        <strain evidence="3 4">C-169</strain>
    </source>
</reference>
<dbReference type="RefSeq" id="XP_005647255.1">
    <property type="nucleotide sequence ID" value="XM_005647198.1"/>
</dbReference>
<proteinExistence type="predicted"/>
<dbReference type="InterPro" id="IPR035969">
    <property type="entry name" value="Rab-GAP_TBC_sf"/>
</dbReference>
<evidence type="ECO:0000313" key="4">
    <source>
        <dbReference type="Proteomes" id="UP000007264"/>
    </source>
</evidence>
<dbReference type="KEGG" id="csl:COCSUDRAFT_66355"/>
<evidence type="ECO:0000259" key="2">
    <source>
        <dbReference type="PROSITE" id="PS50086"/>
    </source>
</evidence>